<dbReference type="InterPro" id="IPR050708">
    <property type="entry name" value="T6SS_VgrG/RHS"/>
</dbReference>
<dbReference type="OrthoDB" id="976756at2"/>
<dbReference type="Gene3D" id="2.180.10.10">
    <property type="entry name" value="RHS repeat-associated core"/>
    <property type="match status" value="2"/>
</dbReference>
<gene>
    <name evidence="3" type="ORF">LX80_01044</name>
</gene>
<feature type="chain" id="PRO_5015862793" evidence="1">
    <location>
        <begin position="29"/>
        <end position="1439"/>
    </location>
</feature>
<dbReference type="EMBL" id="QKZV01000003">
    <property type="protein sequence ID" value="PZX63402.1"/>
    <property type="molecule type" value="Genomic_DNA"/>
</dbReference>
<feature type="domain" description="DUF6443" evidence="2">
    <location>
        <begin position="48"/>
        <end position="201"/>
    </location>
</feature>
<evidence type="ECO:0000259" key="2">
    <source>
        <dbReference type="Pfam" id="PF20041"/>
    </source>
</evidence>
<keyword evidence="4" id="KW-1185">Reference proteome</keyword>
<accession>A0A2W7TJI9</accession>
<proteinExistence type="predicted"/>
<keyword evidence="1" id="KW-0732">Signal</keyword>
<dbReference type="Proteomes" id="UP000249720">
    <property type="component" value="Unassembled WGS sequence"/>
</dbReference>
<sequence length="1439" mass="160041">MRTEVYSKSLFNSLLLFCTCFAVQFADAQIAPPAAFSSAATINYVRSWEALAPEQSSSNLITRPFTDVHQTTQYFDGLGRLVQTVHKQTSPLQNDMVTANIYDALGREQYQYLPFAANTRANSADNINDGNFKLDPIQQQVAFYNNQLSGQTGETYVGTSGLNWAYSQTAYEASPLNRIQNTYAPGTSWIGSNRGITVQHQMNTAAENIRIWTIGAVWGSIPVSTANYADGLLYKTVTIDERGKQVIEYKDMQGKVILKKVQLSDTPGIDHTGWLNTYYVYDDFNLLRFVITPRAVELINNNWLISTSIADQLCFRYEYDQRHRMVIKKVPGAGETWMVYDGLGRLVMMQDANLRNAQKWLYTQYDYLNRPIATGLMYDPANYNNFNYHLTNAYNTNSYPNLTAYSTELLTQTFYDNYNWVNANGSPLPATMDASNTTNSNYFITAYNTTPTYAQPIIAYANTTGLPTGTMVKVMGSNPAQYIWTVTFYDDHNRVIQTQTKNYTGGIDISTNQYDFSGKILRNLLQHNKAGNNAQSHTVLSKYSYDQAGRLLTITKTINSTVTGVAVSSPEKTIVSNQYDELGQLKAKTLGSGIESLTYDYNIRGWLLGINRNYISGSSTNKFGMELAYDKTNSVAGTTYANAQYNGNITGTVWKSAGDATNRKYDFTYDNVNRITAANFLQNSNSNSWDNAFLNFSVNNLSYDANGNILTMNQYGYLIGSSGLIDQLNYTYQNNGSSNQLQQVTDAANNPSSTLGDFHYNTATKTTTDYAYDANGNLISDQNKAISSIQYNYLNLPQQVSVTAKGNIQYVYDASGNKLAKITTDNTLNPAVTNATLYINGFVYQNDVLQFVSHEEGRARFIPAVGSVPASFAMDYFIKDHLGNVRMVLTDEQKQDIYPAATVEGSITSNTSAAYIENQYYSINPAAIVPNPRFMPTYANNNGIPNNNPNSNTTANSTQVYKLNSSTGDKSGLGITLKVMAGDVIDIFGKSYYSQNNTNDNSNYNLPILTLLSGLLGTPANPMAAATHGAITGSQLSSIGNNSSGVGSFLTSGRLPTTSTVPRAYINYIILNDQFQYISGGFSVVGSSGVVKDHHSDASMQGIQIPKNGYIYIYCSNESPVDVFFDNVQVVHTRGPLLEETHYYPFGLTMAGISSQALNFGQPENKYKFNKGSELQSKEFSDGSGLEWYATNFRSLDPQLGRWWQIDPKATESESPYASMSNNPIRFNDPLGDTIIDAQIKADKNWGKAYNTFLNSKAGKRFVKLYSPGGKYGTTKVIFKVGKTNQDNSAQGNTKTFSVNRKDGSSTELIADKRYAGINKVASGQSKDSYLKFEVTLREGDDMNNSTEQVEGGEAILHETQHVRADQQTLITDKAIISPYLIHRDFMKPVTSEAYEERYSFYIENKQLWQADYNRQKSQGKVTSKSDYINKKINDFRNY</sequence>
<evidence type="ECO:0000313" key="3">
    <source>
        <dbReference type="EMBL" id="PZX63402.1"/>
    </source>
</evidence>
<dbReference type="PANTHER" id="PTHR32305">
    <property type="match status" value="1"/>
</dbReference>
<reference evidence="3 4" key="1">
    <citation type="submission" date="2018-06" db="EMBL/GenBank/DDBJ databases">
        <title>Genomic Encyclopedia of Archaeal and Bacterial Type Strains, Phase II (KMG-II): from individual species to whole genera.</title>
        <authorList>
            <person name="Goeker M."/>
        </authorList>
    </citation>
    <scope>NUCLEOTIDE SEQUENCE [LARGE SCALE GENOMIC DNA]</scope>
    <source>
        <strain evidence="3 4">DSM 23241</strain>
    </source>
</reference>
<dbReference type="InterPro" id="IPR045619">
    <property type="entry name" value="DUF6443"/>
</dbReference>
<comment type="caution">
    <text evidence="3">The sequence shown here is derived from an EMBL/GenBank/DDBJ whole genome shotgun (WGS) entry which is preliminary data.</text>
</comment>
<feature type="signal peptide" evidence="1">
    <location>
        <begin position="1"/>
        <end position="28"/>
    </location>
</feature>
<evidence type="ECO:0000256" key="1">
    <source>
        <dbReference type="SAM" id="SignalP"/>
    </source>
</evidence>
<dbReference type="Pfam" id="PF20041">
    <property type="entry name" value="DUF6443"/>
    <property type="match status" value="1"/>
</dbReference>
<protein>
    <submittedName>
        <fullName evidence="3">RHS repeat-associated protein</fullName>
    </submittedName>
</protein>
<dbReference type="PANTHER" id="PTHR32305:SF15">
    <property type="entry name" value="PROTEIN RHSA-RELATED"/>
    <property type="match status" value="1"/>
</dbReference>
<name>A0A2W7TJI9_9BACT</name>
<evidence type="ECO:0000313" key="4">
    <source>
        <dbReference type="Proteomes" id="UP000249720"/>
    </source>
</evidence>
<dbReference type="NCBIfam" id="TIGR03696">
    <property type="entry name" value="Rhs_assc_core"/>
    <property type="match status" value="1"/>
</dbReference>
<organism evidence="3 4">
    <name type="scientific">Hydrotalea sandarakina</name>
    <dbReference type="NCBI Taxonomy" id="1004304"/>
    <lineage>
        <taxon>Bacteria</taxon>
        <taxon>Pseudomonadati</taxon>
        <taxon>Bacteroidota</taxon>
        <taxon>Chitinophagia</taxon>
        <taxon>Chitinophagales</taxon>
        <taxon>Chitinophagaceae</taxon>
        <taxon>Hydrotalea</taxon>
    </lineage>
</organism>
<dbReference type="InterPro" id="IPR022385">
    <property type="entry name" value="Rhs_assc_core"/>
</dbReference>